<dbReference type="InterPro" id="IPR002104">
    <property type="entry name" value="Integrase_catalytic"/>
</dbReference>
<dbReference type="PANTHER" id="PTHR30349">
    <property type="entry name" value="PHAGE INTEGRASE-RELATED"/>
    <property type="match status" value="1"/>
</dbReference>
<name>A0A1I2TVK4_9BACL</name>
<dbReference type="GO" id="GO:0006310">
    <property type="term" value="P:DNA recombination"/>
    <property type="evidence" value="ECO:0007669"/>
    <property type="project" value="UniProtKB-KW"/>
</dbReference>
<accession>A0A1I2TVK4</accession>
<dbReference type="Proteomes" id="UP000198752">
    <property type="component" value="Unassembled WGS sequence"/>
</dbReference>
<protein>
    <submittedName>
        <fullName evidence="8">Site-specific recombinase XerD</fullName>
    </submittedName>
</protein>
<dbReference type="InterPro" id="IPR004107">
    <property type="entry name" value="Integrase_SAM-like_N"/>
</dbReference>
<proteinExistence type="inferred from homology"/>
<evidence type="ECO:0000256" key="5">
    <source>
        <dbReference type="PROSITE-ProRule" id="PRU01248"/>
    </source>
</evidence>
<evidence type="ECO:0000256" key="3">
    <source>
        <dbReference type="ARBA" id="ARBA00023125"/>
    </source>
</evidence>
<dbReference type="InterPro" id="IPR010998">
    <property type="entry name" value="Integrase_recombinase_N"/>
</dbReference>
<feature type="domain" description="Tyr recombinase" evidence="6">
    <location>
        <begin position="107"/>
        <end position="295"/>
    </location>
</feature>
<dbReference type="PROSITE" id="PS51900">
    <property type="entry name" value="CB"/>
    <property type="match status" value="1"/>
</dbReference>
<dbReference type="Pfam" id="PF00589">
    <property type="entry name" value="Phage_integrase"/>
    <property type="match status" value="1"/>
</dbReference>
<dbReference type="InterPro" id="IPR044068">
    <property type="entry name" value="CB"/>
</dbReference>
<dbReference type="InterPro" id="IPR013762">
    <property type="entry name" value="Integrase-like_cat_sf"/>
</dbReference>
<dbReference type="GO" id="GO:0015074">
    <property type="term" value="P:DNA integration"/>
    <property type="evidence" value="ECO:0007669"/>
    <property type="project" value="UniProtKB-KW"/>
</dbReference>
<comment type="similarity">
    <text evidence="1">Belongs to the 'phage' integrase family.</text>
</comment>
<dbReference type="AlphaFoldDB" id="A0A1I2TVK4"/>
<evidence type="ECO:0000313" key="8">
    <source>
        <dbReference type="EMBL" id="SFG68922.1"/>
    </source>
</evidence>
<keyword evidence="2" id="KW-0229">DNA integration</keyword>
<dbReference type="InterPro" id="IPR011010">
    <property type="entry name" value="DNA_brk_join_enz"/>
</dbReference>
<sequence>MLISMAWKEMLQDKKYEGLTNNSLQSYYGVWLTLGKWLEENKIEHVDQLTPRVFKLYLRHCTEVRNNKPKSINTKLKLIRAFCHWLQDEGLTEGYMAENLKMVISDSETRIVKETDIRLALRHLRRIKRREDDFYAVRNHAIIVFLIGTGLRANELCQLNRSDIDSSGLIILRKTKARKFSSVPLSERVARELQEWQEYERQIFAEKHLPEPLFCTREGRRLTRNGLRLMFNRVRERAGIEGTFCCHGMRNAFIKGLLKGGANLREAQLLARHSRIDMTEKYIGYFQNELQDAIDEHDPLKGLI</sequence>
<dbReference type="EMBL" id="FOOY01000017">
    <property type="protein sequence ID" value="SFG68922.1"/>
    <property type="molecule type" value="Genomic_DNA"/>
</dbReference>
<keyword evidence="4" id="KW-0233">DNA recombination</keyword>
<dbReference type="STRING" id="269670.SAMN02982927_02467"/>
<dbReference type="Gene3D" id="1.10.150.130">
    <property type="match status" value="1"/>
</dbReference>
<evidence type="ECO:0000256" key="1">
    <source>
        <dbReference type="ARBA" id="ARBA00008857"/>
    </source>
</evidence>
<evidence type="ECO:0000259" key="6">
    <source>
        <dbReference type="PROSITE" id="PS51898"/>
    </source>
</evidence>
<dbReference type="Pfam" id="PF02899">
    <property type="entry name" value="Phage_int_SAM_1"/>
    <property type="match status" value="1"/>
</dbReference>
<dbReference type="PANTHER" id="PTHR30349:SF41">
    <property type="entry name" value="INTEGRASE_RECOMBINASE PROTEIN MJ0367-RELATED"/>
    <property type="match status" value="1"/>
</dbReference>
<keyword evidence="3 5" id="KW-0238">DNA-binding</keyword>
<dbReference type="Gene3D" id="1.10.443.10">
    <property type="entry name" value="Intergrase catalytic core"/>
    <property type="match status" value="1"/>
</dbReference>
<evidence type="ECO:0000256" key="2">
    <source>
        <dbReference type="ARBA" id="ARBA00022908"/>
    </source>
</evidence>
<dbReference type="PROSITE" id="PS51898">
    <property type="entry name" value="TYR_RECOMBINASE"/>
    <property type="match status" value="1"/>
</dbReference>
<feature type="domain" description="Core-binding (CB)" evidence="7">
    <location>
        <begin position="1"/>
        <end position="87"/>
    </location>
</feature>
<evidence type="ECO:0000259" key="7">
    <source>
        <dbReference type="PROSITE" id="PS51900"/>
    </source>
</evidence>
<gene>
    <name evidence="8" type="ORF">SAMN02982927_02467</name>
</gene>
<organism evidence="8 9">
    <name type="scientific">Sporolactobacillus nakayamae</name>
    <dbReference type="NCBI Taxonomy" id="269670"/>
    <lineage>
        <taxon>Bacteria</taxon>
        <taxon>Bacillati</taxon>
        <taxon>Bacillota</taxon>
        <taxon>Bacilli</taxon>
        <taxon>Bacillales</taxon>
        <taxon>Sporolactobacillaceae</taxon>
        <taxon>Sporolactobacillus</taxon>
    </lineage>
</organism>
<evidence type="ECO:0000313" key="9">
    <source>
        <dbReference type="Proteomes" id="UP000198752"/>
    </source>
</evidence>
<dbReference type="GO" id="GO:0003677">
    <property type="term" value="F:DNA binding"/>
    <property type="evidence" value="ECO:0007669"/>
    <property type="project" value="UniProtKB-UniRule"/>
</dbReference>
<keyword evidence="9" id="KW-1185">Reference proteome</keyword>
<reference evidence="9" key="1">
    <citation type="submission" date="2016-10" db="EMBL/GenBank/DDBJ databases">
        <authorList>
            <person name="Varghese N."/>
            <person name="Submissions S."/>
        </authorList>
    </citation>
    <scope>NUCLEOTIDE SEQUENCE [LARGE SCALE GENOMIC DNA]</scope>
    <source>
        <strain evidence="9">ATCC 700379</strain>
    </source>
</reference>
<evidence type="ECO:0000256" key="4">
    <source>
        <dbReference type="ARBA" id="ARBA00023172"/>
    </source>
</evidence>
<dbReference type="RefSeq" id="WP_177184773.1">
    <property type="nucleotide sequence ID" value="NZ_FOOY01000017.1"/>
</dbReference>
<dbReference type="SUPFAM" id="SSF56349">
    <property type="entry name" value="DNA breaking-rejoining enzymes"/>
    <property type="match status" value="1"/>
</dbReference>
<dbReference type="InterPro" id="IPR050090">
    <property type="entry name" value="Tyrosine_recombinase_XerCD"/>
</dbReference>